<evidence type="ECO:0000313" key="2">
    <source>
        <dbReference type="EMBL" id="BAD45129.1"/>
    </source>
</evidence>
<name>Q656Y9_ORYSJ</name>
<reference evidence="2" key="1">
    <citation type="journal article" date="2002" name="Nature">
        <title>The genome sequence and structure of rice chromosome 1.</title>
        <authorList>
            <person name="Sasaki T."/>
            <person name="Matsumoto T."/>
            <person name="Yamamoto K."/>
            <person name="Sakata K."/>
            <person name="Baba T."/>
            <person name="Katayose Y."/>
            <person name="Wu J."/>
            <person name="Niimura Y."/>
            <person name="Cheng Z."/>
            <person name="Nagamura Y."/>
            <person name="Antonio B.A."/>
            <person name="Kanamori H."/>
            <person name="Hosokawa S."/>
            <person name="Masukawa M."/>
            <person name="Arikawa K."/>
            <person name="Chiden Y."/>
            <person name="Hayashi M."/>
            <person name="Okamoto M."/>
            <person name="Ando T."/>
            <person name="Aoki H."/>
            <person name="Arita K."/>
            <person name="Hamada M."/>
            <person name="Harada C."/>
            <person name="Hijishita S."/>
            <person name="Honda M."/>
            <person name="Ichikawa Y."/>
            <person name="Idonuma A."/>
            <person name="Iijima M."/>
            <person name="Ikeda M."/>
            <person name="Ikeno M."/>
            <person name="Itoh S."/>
            <person name="Itoh T."/>
            <person name="Itoh Y."/>
            <person name="Itoh Y."/>
            <person name="Iwabuchi A."/>
            <person name="Kamiya K."/>
            <person name="Karasawa W."/>
            <person name="Katagiri S."/>
            <person name="Kikuta A."/>
            <person name="Kobayashi N."/>
            <person name="Kono I."/>
            <person name="Machita K."/>
            <person name="Maehara T."/>
            <person name="Mizuno H."/>
            <person name="Mizubayashi T."/>
            <person name="Mukai Y."/>
            <person name="Nagasaki H."/>
            <person name="Nakashima M."/>
            <person name="Nakama Y."/>
            <person name="Nakamichi Y."/>
            <person name="Nakamura M."/>
            <person name="Namiki N."/>
            <person name="Negishi M."/>
            <person name="Ohta I."/>
            <person name="Ono N."/>
            <person name="Saji S."/>
            <person name="Sakai K."/>
            <person name="Shibata M."/>
            <person name="Shimokawa T."/>
            <person name="Shomura A."/>
            <person name="Song J."/>
            <person name="Takazaki Y."/>
            <person name="Terasawa K."/>
            <person name="Tsuji K."/>
            <person name="Waki K."/>
            <person name="Yamagata H."/>
            <person name="Yamane H."/>
            <person name="Yoshiki S."/>
            <person name="Yoshihara R."/>
            <person name="Yukawa K."/>
            <person name="Zhong H."/>
            <person name="Iwama H."/>
            <person name="Endo T."/>
            <person name="Ito H."/>
            <person name="Hahn J.H."/>
            <person name="Kim H.I."/>
            <person name="Eun M.Y."/>
            <person name="Yano M."/>
            <person name="Jiang J."/>
            <person name="Gojobori T."/>
        </authorList>
    </citation>
    <scope>NUCLEOTIDE SEQUENCE [LARGE SCALE GENOMIC DNA]</scope>
</reference>
<protein>
    <submittedName>
        <fullName evidence="2">Uncharacterized protein</fullName>
    </submittedName>
</protein>
<dbReference type="AlphaFoldDB" id="Q656Y9"/>
<feature type="compositionally biased region" description="Acidic residues" evidence="1">
    <location>
        <begin position="228"/>
        <end position="237"/>
    </location>
</feature>
<proteinExistence type="predicted"/>
<feature type="compositionally biased region" description="Basic residues" evidence="1">
    <location>
        <begin position="131"/>
        <end position="142"/>
    </location>
</feature>
<organism evidence="2">
    <name type="scientific">Oryza sativa subsp. japonica</name>
    <name type="common">Rice</name>
    <dbReference type="NCBI Taxonomy" id="39947"/>
    <lineage>
        <taxon>Eukaryota</taxon>
        <taxon>Viridiplantae</taxon>
        <taxon>Streptophyta</taxon>
        <taxon>Embryophyta</taxon>
        <taxon>Tracheophyta</taxon>
        <taxon>Spermatophyta</taxon>
        <taxon>Magnoliopsida</taxon>
        <taxon>Liliopsida</taxon>
        <taxon>Poales</taxon>
        <taxon>Poaceae</taxon>
        <taxon>BOP clade</taxon>
        <taxon>Oryzoideae</taxon>
        <taxon>Oryzeae</taxon>
        <taxon>Oryzinae</taxon>
        <taxon>Oryza</taxon>
        <taxon>Oryza sativa</taxon>
    </lineage>
</organism>
<dbReference type="EMBL" id="AP003334">
    <property type="protein sequence ID" value="BAD45129.1"/>
    <property type="molecule type" value="Genomic_DNA"/>
</dbReference>
<gene>
    <name evidence="2" type="primary">B1114B07.8</name>
</gene>
<feature type="region of interest" description="Disordered" evidence="1">
    <location>
        <begin position="213"/>
        <end position="237"/>
    </location>
</feature>
<dbReference type="Proteomes" id="UP000817658">
    <property type="component" value="Chromosome 1"/>
</dbReference>
<evidence type="ECO:0000256" key="1">
    <source>
        <dbReference type="SAM" id="MobiDB-lite"/>
    </source>
</evidence>
<accession>Q656Y9</accession>
<feature type="region of interest" description="Disordered" evidence="1">
    <location>
        <begin position="123"/>
        <end position="169"/>
    </location>
</feature>
<sequence length="237" mass="25080">MGETYQSEMALGFGQAAVVIPAAGLEPSHHVQILKQEENLDGIEPGGRDEEAGKRLSGIRWWSEWRSPSGQNSSLPFLPNGAAAARMGAQATSAAWYGSGGEEDVKSKSSSICVYRVSAVRPAASGGQTGGKRRSDQRRRQARQATSAVRPEIQHRSDRRHPLGQTDRSISVRPISVDFKEDGVVVAGMSSVRERRGVASDARRAATITIDADAASVGTPGVRGAREEDGEDGAGAS</sequence>